<keyword evidence="3" id="KW-0547">Nucleotide-binding</keyword>
<evidence type="ECO:0000256" key="3">
    <source>
        <dbReference type="ARBA" id="ARBA00022741"/>
    </source>
</evidence>
<name>A0A089LS76_9BACL</name>
<dbReference type="InterPro" id="IPR029056">
    <property type="entry name" value="Ribokinase-like"/>
</dbReference>
<evidence type="ECO:0000313" key="8">
    <source>
        <dbReference type="Proteomes" id="UP000029507"/>
    </source>
</evidence>
<evidence type="ECO:0000313" key="7">
    <source>
        <dbReference type="EMBL" id="AIQ62078.1"/>
    </source>
</evidence>
<dbReference type="SUPFAM" id="SSF53613">
    <property type="entry name" value="Ribokinase-like"/>
    <property type="match status" value="1"/>
</dbReference>
<dbReference type="KEGG" id="pste:PSTEL_01995"/>
<dbReference type="InterPro" id="IPR002173">
    <property type="entry name" value="Carboh/pur_kinase_PfkB_CS"/>
</dbReference>
<dbReference type="Pfam" id="PF00294">
    <property type="entry name" value="PfkB"/>
    <property type="match status" value="1"/>
</dbReference>
<dbReference type="CDD" id="cd01166">
    <property type="entry name" value="KdgK"/>
    <property type="match status" value="1"/>
</dbReference>
<dbReference type="GO" id="GO:0005524">
    <property type="term" value="F:ATP binding"/>
    <property type="evidence" value="ECO:0007669"/>
    <property type="project" value="UniProtKB-KW"/>
</dbReference>
<keyword evidence="2" id="KW-0808">Transferase</keyword>
<protein>
    <submittedName>
        <fullName evidence="7">2-dehydro-3-deoxygluconokinase</fullName>
    </submittedName>
</protein>
<dbReference type="EMBL" id="CP009286">
    <property type="protein sequence ID" value="AIQ62078.1"/>
    <property type="molecule type" value="Genomic_DNA"/>
</dbReference>
<dbReference type="InterPro" id="IPR050306">
    <property type="entry name" value="PfkB_Carbo_kinase"/>
</dbReference>
<gene>
    <name evidence="7" type="ORF">PSTEL_01995</name>
</gene>
<keyword evidence="8" id="KW-1185">Reference proteome</keyword>
<dbReference type="InterPro" id="IPR011611">
    <property type="entry name" value="PfkB_dom"/>
</dbReference>
<dbReference type="HOGENOM" id="CLU_027634_6_0_9"/>
<dbReference type="GO" id="GO:0016301">
    <property type="term" value="F:kinase activity"/>
    <property type="evidence" value="ECO:0007669"/>
    <property type="project" value="UniProtKB-KW"/>
</dbReference>
<evidence type="ECO:0000259" key="6">
    <source>
        <dbReference type="Pfam" id="PF00294"/>
    </source>
</evidence>
<keyword evidence="4 7" id="KW-0418">Kinase</keyword>
<comment type="similarity">
    <text evidence="1">Belongs to the carbohydrate kinase PfkB family.</text>
</comment>
<dbReference type="Gene3D" id="3.40.1190.20">
    <property type="match status" value="1"/>
</dbReference>
<accession>A0A089LS76</accession>
<sequence>MAAMLKDSVTFGEAMVMFVAGRPGALKDIDTFSRRLAGAEVNVAVGLSRLGLSSGWISRLGEDAFGEYIAEYLAREQVDISGITRDSRYPTGFQLKSKVLEGDPQVQYFRKGSAASTLGEADVDSGYLTGFRHLHMTGIPPALTKSTRAFAYAALETMKGAGRTVSFDPNLRPSLWSSKEEMKEVINDLACRADWVLPGIEEGEFLTGSRDPKEIAGFYLNRGVTIVAVKLGPEGAYFRTPSEEGTVQGFKAEKVVDTVGAGDGFAAGLIGGLLDGLSAAEAVRQGNAIGSLAVQSAGDHDGYPTKEELKTYLHYHLTGVRTR</sequence>
<dbReference type="Proteomes" id="UP000029507">
    <property type="component" value="Chromosome"/>
</dbReference>
<dbReference type="PANTHER" id="PTHR43085:SF1">
    <property type="entry name" value="PSEUDOURIDINE KINASE-RELATED"/>
    <property type="match status" value="1"/>
</dbReference>
<organism evidence="7 8">
    <name type="scientific">Paenibacillus stellifer</name>
    <dbReference type="NCBI Taxonomy" id="169760"/>
    <lineage>
        <taxon>Bacteria</taxon>
        <taxon>Bacillati</taxon>
        <taxon>Bacillota</taxon>
        <taxon>Bacilli</taxon>
        <taxon>Bacillales</taxon>
        <taxon>Paenibacillaceae</taxon>
        <taxon>Paenibacillus</taxon>
    </lineage>
</organism>
<dbReference type="AlphaFoldDB" id="A0A089LS76"/>
<evidence type="ECO:0000256" key="1">
    <source>
        <dbReference type="ARBA" id="ARBA00010688"/>
    </source>
</evidence>
<proteinExistence type="inferred from homology"/>
<dbReference type="PROSITE" id="PS00584">
    <property type="entry name" value="PFKB_KINASES_2"/>
    <property type="match status" value="1"/>
</dbReference>
<keyword evidence="5" id="KW-0067">ATP-binding</keyword>
<evidence type="ECO:0000256" key="4">
    <source>
        <dbReference type="ARBA" id="ARBA00022777"/>
    </source>
</evidence>
<dbReference type="STRING" id="169760.PSTEL_01995"/>
<evidence type="ECO:0000256" key="5">
    <source>
        <dbReference type="ARBA" id="ARBA00022840"/>
    </source>
</evidence>
<reference evidence="7 8" key="1">
    <citation type="submission" date="2014-08" db="EMBL/GenBank/DDBJ databases">
        <title>Comparative genomics of the Paenibacillus odorifer group.</title>
        <authorList>
            <person name="den Bakker H.C."/>
            <person name="Tsai Y.-C."/>
            <person name="Martin N."/>
            <person name="Korlach J."/>
            <person name="Wiedmann M."/>
        </authorList>
    </citation>
    <scope>NUCLEOTIDE SEQUENCE [LARGE SCALE GENOMIC DNA]</scope>
    <source>
        <strain evidence="7 8">DSM 14472</strain>
    </source>
</reference>
<dbReference type="PANTHER" id="PTHR43085">
    <property type="entry name" value="HEXOKINASE FAMILY MEMBER"/>
    <property type="match status" value="1"/>
</dbReference>
<feature type="domain" description="Carbohydrate kinase PfkB" evidence="6">
    <location>
        <begin position="7"/>
        <end position="305"/>
    </location>
</feature>
<evidence type="ECO:0000256" key="2">
    <source>
        <dbReference type="ARBA" id="ARBA00022679"/>
    </source>
</evidence>